<organism evidence="2 3">
    <name type="scientific">Xylaria bambusicola</name>
    <dbReference type="NCBI Taxonomy" id="326684"/>
    <lineage>
        <taxon>Eukaryota</taxon>
        <taxon>Fungi</taxon>
        <taxon>Dikarya</taxon>
        <taxon>Ascomycota</taxon>
        <taxon>Pezizomycotina</taxon>
        <taxon>Sordariomycetes</taxon>
        <taxon>Xylariomycetidae</taxon>
        <taxon>Xylariales</taxon>
        <taxon>Xylariaceae</taxon>
        <taxon>Xylaria</taxon>
    </lineage>
</organism>
<sequence length="241" mass="26396">MNIHHNGFYNPFEDIQDAHTGQGRRPIANAYEHYAGSIISPESSPHQKDTSNTPAILAPNLSVCVGSSAHTTEIFTDGIGAAHRHERDRSDFSFKAGDDFDPLPKKPTEEERGLEDLYLENSGVKRQQRYSSDIDRLATISAPVEEQTPSVKGNSPGTHTSTSNHHVEVNSPPTMPIQRYRDPGYSPTTVGKSHDRSNCSANSLPVTAAMDQDVSQAHKTDARIAARLALANILDSTKQRK</sequence>
<evidence type="ECO:0000256" key="1">
    <source>
        <dbReference type="SAM" id="MobiDB-lite"/>
    </source>
</evidence>
<proteinExistence type="predicted"/>
<dbReference type="AlphaFoldDB" id="A0AAN7UED7"/>
<evidence type="ECO:0000313" key="3">
    <source>
        <dbReference type="Proteomes" id="UP001305414"/>
    </source>
</evidence>
<protein>
    <submittedName>
        <fullName evidence="2">Uncharacterized protein</fullName>
    </submittedName>
</protein>
<feature type="compositionally biased region" description="Basic and acidic residues" evidence="1">
    <location>
        <begin position="92"/>
        <end position="115"/>
    </location>
</feature>
<reference evidence="2 3" key="1">
    <citation type="submission" date="2023-10" db="EMBL/GenBank/DDBJ databases">
        <title>Draft genome sequence of Xylaria bambusicola isolate GMP-LS, the root and basal stem rot pathogen of sugarcane in Indonesia.</title>
        <authorList>
            <person name="Selvaraj P."/>
            <person name="Muralishankar V."/>
            <person name="Muruganantham S."/>
            <person name="Sp S."/>
            <person name="Haryani S."/>
            <person name="Lau K.J.X."/>
            <person name="Naqvi N.I."/>
        </authorList>
    </citation>
    <scope>NUCLEOTIDE SEQUENCE [LARGE SCALE GENOMIC DNA]</scope>
    <source>
        <strain evidence="2">GMP-LS</strain>
    </source>
</reference>
<feature type="region of interest" description="Disordered" evidence="1">
    <location>
        <begin position="92"/>
        <end position="120"/>
    </location>
</feature>
<keyword evidence="3" id="KW-1185">Reference proteome</keyword>
<evidence type="ECO:0000313" key="2">
    <source>
        <dbReference type="EMBL" id="KAK5627253.1"/>
    </source>
</evidence>
<feature type="region of interest" description="Disordered" evidence="1">
    <location>
        <begin position="141"/>
        <end position="178"/>
    </location>
</feature>
<feature type="compositionally biased region" description="Polar residues" evidence="1">
    <location>
        <begin position="147"/>
        <end position="164"/>
    </location>
</feature>
<gene>
    <name evidence="2" type="ORF">RRF57_002968</name>
</gene>
<name>A0AAN7UED7_9PEZI</name>
<dbReference type="EMBL" id="JAWHQM010000005">
    <property type="protein sequence ID" value="KAK5627253.1"/>
    <property type="molecule type" value="Genomic_DNA"/>
</dbReference>
<dbReference type="Proteomes" id="UP001305414">
    <property type="component" value="Unassembled WGS sequence"/>
</dbReference>
<comment type="caution">
    <text evidence="2">The sequence shown here is derived from an EMBL/GenBank/DDBJ whole genome shotgun (WGS) entry which is preliminary data.</text>
</comment>
<accession>A0AAN7UED7</accession>